<dbReference type="WBParaSite" id="BXY_0216300.1">
    <property type="protein sequence ID" value="BXY_0216300.1"/>
    <property type="gene ID" value="BXY_0216300"/>
</dbReference>
<dbReference type="Proteomes" id="UP000095284">
    <property type="component" value="Unplaced"/>
</dbReference>
<organism evidence="1 2">
    <name type="scientific">Bursaphelenchus xylophilus</name>
    <name type="common">Pinewood nematode worm</name>
    <name type="synonym">Aphelenchoides xylophilus</name>
    <dbReference type="NCBI Taxonomy" id="6326"/>
    <lineage>
        <taxon>Eukaryota</taxon>
        <taxon>Metazoa</taxon>
        <taxon>Ecdysozoa</taxon>
        <taxon>Nematoda</taxon>
        <taxon>Chromadorea</taxon>
        <taxon>Rhabditida</taxon>
        <taxon>Tylenchina</taxon>
        <taxon>Tylenchomorpha</taxon>
        <taxon>Aphelenchoidea</taxon>
        <taxon>Aphelenchoididae</taxon>
        <taxon>Bursaphelenchus</taxon>
    </lineage>
</organism>
<protein>
    <submittedName>
        <fullName evidence="2">UPAR/Ly6 domain-containing protein</fullName>
    </submittedName>
</protein>
<dbReference type="AlphaFoldDB" id="A0A1I7RN77"/>
<name>A0A1I7RN77_BURXY</name>
<reference evidence="2" key="1">
    <citation type="submission" date="2016-11" db="UniProtKB">
        <authorList>
            <consortium name="WormBaseParasite"/>
        </authorList>
    </citation>
    <scope>IDENTIFICATION</scope>
</reference>
<evidence type="ECO:0000313" key="2">
    <source>
        <dbReference type="WBParaSite" id="BXY_0216300.1"/>
    </source>
</evidence>
<evidence type="ECO:0000313" key="1">
    <source>
        <dbReference type="Proteomes" id="UP000095284"/>
    </source>
</evidence>
<sequence>MTSIVLDKCAVNAPFQLKTRAPDAFMWPVCAVLVLALHRPASALYCFEGTNCELSACGECEGIACVRVLRPTKQSSPNSFFGSMKIFMSPKSSDDFSSDNVAFTCLPMGTRMYDLEPEGCRVDNMNQRMACICYNADYCNNSRANLAGMGLWLICIIIHNAMPL</sequence>
<accession>A0A1I7RN77</accession>
<proteinExistence type="predicted"/>